<dbReference type="GO" id="GO:0009401">
    <property type="term" value="P:phosphoenolpyruvate-dependent sugar phosphotransferase system"/>
    <property type="evidence" value="ECO:0007669"/>
    <property type="project" value="UniProtKB-KW"/>
</dbReference>
<comment type="caution">
    <text evidence="15">The sequence shown here is derived from an EMBL/GenBank/DDBJ whole genome shotgun (WGS) entry which is preliminary data.</text>
</comment>
<keyword evidence="8" id="KW-0762">Sugar transport</keyword>
<dbReference type="InterPro" id="IPR000121">
    <property type="entry name" value="PEP_util_C"/>
</dbReference>
<evidence type="ECO:0000256" key="11">
    <source>
        <dbReference type="ARBA" id="ARBA00022723"/>
    </source>
</evidence>
<keyword evidence="6" id="KW-0813">Transport</keyword>
<dbReference type="EC" id="2.7.3.9" evidence="5"/>
<dbReference type="InterPro" id="IPR050499">
    <property type="entry name" value="PEP-utilizing_PTS_enzyme"/>
</dbReference>
<dbReference type="GO" id="GO:0008965">
    <property type="term" value="F:phosphoenolpyruvate-protein phosphotransferase activity"/>
    <property type="evidence" value="ECO:0007669"/>
    <property type="project" value="UniProtKB-EC"/>
</dbReference>
<evidence type="ECO:0000256" key="4">
    <source>
        <dbReference type="ARBA" id="ARBA00007837"/>
    </source>
</evidence>
<keyword evidence="13" id="KW-0460">Magnesium</keyword>
<dbReference type="Gene3D" id="3.20.20.60">
    <property type="entry name" value="Phosphoenolpyruvate-binding domains"/>
    <property type="match status" value="1"/>
</dbReference>
<comment type="cofactor">
    <cofactor evidence="2">
        <name>Mg(2+)</name>
        <dbReference type="ChEBI" id="CHEBI:18420"/>
    </cofactor>
</comment>
<dbReference type="PANTHER" id="PTHR46244:SF6">
    <property type="entry name" value="PHOSPHOENOLPYRUVATE-PROTEIN PHOSPHOTRANSFERASE"/>
    <property type="match status" value="1"/>
</dbReference>
<comment type="similarity">
    <text evidence="4">Belongs to the PEP-utilizing enzyme family.</text>
</comment>
<protein>
    <recommendedName>
        <fullName evidence="5">phosphoenolpyruvate--protein phosphotransferase</fullName>
        <ecNumber evidence="5">2.7.3.9</ecNumber>
    </recommendedName>
</protein>
<dbReference type="SUPFAM" id="SSF47831">
    <property type="entry name" value="Enzyme I of the PEP:sugar phosphotransferase system HPr-binding (sub)domain"/>
    <property type="match status" value="1"/>
</dbReference>
<dbReference type="EMBL" id="QDKM01000003">
    <property type="protein sequence ID" value="PVH28975.1"/>
    <property type="molecule type" value="Genomic_DNA"/>
</dbReference>
<dbReference type="GO" id="GO:0016301">
    <property type="term" value="F:kinase activity"/>
    <property type="evidence" value="ECO:0007669"/>
    <property type="project" value="UniProtKB-KW"/>
</dbReference>
<keyword evidence="11" id="KW-0479">Metal-binding</keyword>
<comment type="subcellular location">
    <subcellularLocation>
        <location evidence="3">Cytoplasm</location>
    </subcellularLocation>
</comment>
<evidence type="ECO:0000256" key="6">
    <source>
        <dbReference type="ARBA" id="ARBA00022448"/>
    </source>
</evidence>
<dbReference type="GO" id="GO:0046872">
    <property type="term" value="F:metal ion binding"/>
    <property type="evidence" value="ECO:0007669"/>
    <property type="project" value="UniProtKB-KW"/>
</dbReference>
<dbReference type="InterPro" id="IPR015813">
    <property type="entry name" value="Pyrv/PenolPyrv_kinase-like_dom"/>
</dbReference>
<evidence type="ECO:0000313" key="16">
    <source>
        <dbReference type="Proteomes" id="UP000245911"/>
    </source>
</evidence>
<dbReference type="GO" id="GO:0005737">
    <property type="term" value="C:cytoplasm"/>
    <property type="evidence" value="ECO:0007669"/>
    <property type="project" value="UniProtKB-SubCell"/>
</dbReference>
<feature type="domain" description="GAF" evidence="14">
    <location>
        <begin position="27"/>
        <end position="173"/>
    </location>
</feature>
<accession>A0A2T8HU95</accession>
<dbReference type="Gene3D" id="3.30.450.40">
    <property type="match status" value="1"/>
</dbReference>
<dbReference type="InterPro" id="IPR029016">
    <property type="entry name" value="GAF-like_dom_sf"/>
</dbReference>
<dbReference type="Pfam" id="PF05524">
    <property type="entry name" value="PEP-utilisers_N"/>
    <property type="match status" value="1"/>
</dbReference>
<evidence type="ECO:0000259" key="14">
    <source>
        <dbReference type="SMART" id="SM00065"/>
    </source>
</evidence>
<comment type="catalytic activity">
    <reaction evidence="1">
        <text>L-histidyl-[protein] + phosphoenolpyruvate = N(pros)-phospho-L-histidyl-[protein] + pyruvate</text>
        <dbReference type="Rhea" id="RHEA:23880"/>
        <dbReference type="Rhea" id="RHEA-COMP:9745"/>
        <dbReference type="Rhea" id="RHEA-COMP:9746"/>
        <dbReference type="ChEBI" id="CHEBI:15361"/>
        <dbReference type="ChEBI" id="CHEBI:29979"/>
        <dbReference type="ChEBI" id="CHEBI:58702"/>
        <dbReference type="ChEBI" id="CHEBI:64837"/>
        <dbReference type="EC" id="2.7.3.9"/>
    </reaction>
</comment>
<keyword evidence="16" id="KW-1185">Reference proteome</keyword>
<dbReference type="Proteomes" id="UP000245911">
    <property type="component" value="Unassembled WGS sequence"/>
</dbReference>
<dbReference type="SUPFAM" id="SSF52009">
    <property type="entry name" value="Phosphohistidine domain"/>
    <property type="match status" value="1"/>
</dbReference>
<evidence type="ECO:0000256" key="12">
    <source>
        <dbReference type="ARBA" id="ARBA00022777"/>
    </source>
</evidence>
<dbReference type="OrthoDB" id="9765468at2"/>
<gene>
    <name evidence="15" type="primary">ptsP</name>
    <name evidence="15" type="ORF">DDE20_08030</name>
</gene>
<name>A0A2T8HU95_9RHOB</name>
<keyword evidence="10" id="KW-0598">Phosphotransferase system</keyword>
<dbReference type="PANTHER" id="PTHR46244">
    <property type="entry name" value="PHOSPHOENOLPYRUVATE-PROTEIN PHOSPHOTRANSFERASE"/>
    <property type="match status" value="1"/>
</dbReference>
<organism evidence="15 16">
    <name type="scientific">Pararhodobacter oceanensis</name>
    <dbReference type="NCBI Taxonomy" id="2172121"/>
    <lineage>
        <taxon>Bacteria</taxon>
        <taxon>Pseudomonadati</taxon>
        <taxon>Pseudomonadota</taxon>
        <taxon>Alphaproteobacteria</taxon>
        <taxon>Rhodobacterales</taxon>
        <taxon>Paracoccaceae</taxon>
        <taxon>Pararhodobacter</taxon>
    </lineage>
</organism>
<dbReference type="Pfam" id="PF00391">
    <property type="entry name" value="PEP-utilizers"/>
    <property type="match status" value="1"/>
</dbReference>
<evidence type="ECO:0000256" key="8">
    <source>
        <dbReference type="ARBA" id="ARBA00022597"/>
    </source>
</evidence>
<dbReference type="InterPro" id="IPR008731">
    <property type="entry name" value="PTS_EIN"/>
</dbReference>
<dbReference type="AlphaFoldDB" id="A0A2T8HU95"/>
<dbReference type="NCBIfam" id="TIGR01417">
    <property type="entry name" value="PTS_I_fam"/>
    <property type="match status" value="1"/>
</dbReference>
<keyword evidence="9 15" id="KW-0808">Transferase</keyword>
<dbReference type="SUPFAM" id="SSF51621">
    <property type="entry name" value="Phosphoenolpyruvate/pyruvate domain"/>
    <property type="match status" value="1"/>
</dbReference>
<dbReference type="InterPro" id="IPR040442">
    <property type="entry name" value="Pyrv_kinase-like_dom_sf"/>
</dbReference>
<keyword evidence="7" id="KW-0963">Cytoplasm</keyword>
<dbReference type="InterPro" id="IPR036637">
    <property type="entry name" value="Phosphohistidine_dom_sf"/>
</dbReference>
<evidence type="ECO:0000256" key="7">
    <source>
        <dbReference type="ARBA" id="ARBA00022490"/>
    </source>
</evidence>
<evidence type="ECO:0000313" key="15">
    <source>
        <dbReference type="EMBL" id="PVH28975.1"/>
    </source>
</evidence>
<dbReference type="Pfam" id="PF01590">
    <property type="entry name" value="GAF"/>
    <property type="match status" value="1"/>
</dbReference>
<dbReference type="Gene3D" id="1.10.274.10">
    <property type="entry name" value="PtsI, HPr-binding domain"/>
    <property type="match status" value="1"/>
</dbReference>
<evidence type="ECO:0000256" key="13">
    <source>
        <dbReference type="ARBA" id="ARBA00022842"/>
    </source>
</evidence>
<reference evidence="15 16" key="1">
    <citation type="submission" date="2018-04" db="EMBL/GenBank/DDBJ databases">
        <title>Pararhodobacter oceanense sp. nov., isolated from marine intertidal sediment.</title>
        <authorList>
            <person name="Wang X.-L."/>
            <person name="Du Z.-J."/>
        </authorList>
    </citation>
    <scope>NUCLEOTIDE SEQUENCE [LARGE SCALE GENOMIC DNA]</scope>
    <source>
        <strain evidence="15 16">AM505</strain>
    </source>
</reference>
<evidence type="ECO:0000256" key="10">
    <source>
        <dbReference type="ARBA" id="ARBA00022683"/>
    </source>
</evidence>
<dbReference type="SMART" id="SM00065">
    <property type="entry name" value="GAF"/>
    <property type="match status" value="1"/>
</dbReference>
<dbReference type="RefSeq" id="WP_116557970.1">
    <property type="nucleotide sequence ID" value="NZ_QDKM01000003.1"/>
</dbReference>
<dbReference type="InterPro" id="IPR003018">
    <property type="entry name" value="GAF"/>
</dbReference>
<dbReference type="Gene3D" id="3.50.30.10">
    <property type="entry name" value="Phosphohistidine domain"/>
    <property type="match status" value="1"/>
</dbReference>
<dbReference type="InterPro" id="IPR036618">
    <property type="entry name" value="PtsI_HPr-bd_sf"/>
</dbReference>
<keyword evidence="15" id="KW-0670">Pyruvate</keyword>
<dbReference type="InterPro" id="IPR008279">
    <property type="entry name" value="PEP-util_enz_mobile_dom"/>
</dbReference>
<evidence type="ECO:0000256" key="5">
    <source>
        <dbReference type="ARBA" id="ARBA00012232"/>
    </source>
</evidence>
<dbReference type="Pfam" id="PF02896">
    <property type="entry name" value="PEP-utilizers_C"/>
    <property type="match status" value="1"/>
</dbReference>
<sequence>MPDRSDSESESRKLLRRLRDTLAEHGQGQERLDQITTLIAESMHAEVCSIYLFRDSETLELCATQGLNPEAVHNTRLRLGEGLVGRVARSGQVVNTADAPSEPGFRFMAETGEECFSSFLGVPVQRLGEKLGVLVVQSRNARAYSDDEIYALDVVAMVLAEMTELGAFNGNGSAISGPHEHPVMLRGGSGQEGTAEGNVWLHEPRVVITNFVNDDPDAELERLREAVTELRGSVGDLLRMAADADKEHREILEAYQMFANSRGWLRRMEQGIESGLSAEAAVEKDQSMTRARLQQVPDPYLRERLYDLDDLANRLLRILTGQGRDTGAMMPDRPILVARNIGPGELLEYGNRLKGVVLEEGSVGSHAAIVARALAIPLVVHCDRITIEALNGDTIIVDGDEGVVHLRPDDSVAAAFRDKIIMQTRAAERYAALRDKPAIARCGAQVALHMNAGIMADLPSLEGSGAEGVGLFRTELQFLLRNSMPRRSELAALYARVLDAAGDRRVAFRTLDIGSDKVMPYMNRPEEPNPAMGWRAIRVGLDKPGVMRMQLQALIRAANGGPLTVMFPLIAEMGEFISARDILLREIEREARLGHPLPKSLEVGAMLETPSLVYAPDAFFQLADFISIGGNDLKQFFFAADRENELVRRRYDGLSVSFLTFIQKIIERCAEAGTRLSFCGEDAGRPIDALALAGAGMRALSIRPATIGPVKELILRADLSEVAQIIEDAKQQGLDSVRPQLVSYVRSLPPLDRSQFQPALNGVTSPDT</sequence>
<dbReference type="InterPro" id="IPR006318">
    <property type="entry name" value="PTS_EI-like"/>
</dbReference>
<evidence type="ECO:0000256" key="2">
    <source>
        <dbReference type="ARBA" id="ARBA00001946"/>
    </source>
</evidence>
<keyword evidence="12" id="KW-0418">Kinase</keyword>
<proteinExistence type="inferred from homology"/>
<dbReference type="SUPFAM" id="SSF55781">
    <property type="entry name" value="GAF domain-like"/>
    <property type="match status" value="1"/>
</dbReference>
<dbReference type="PRINTS" id="PR01736">
    <property type="entry name" value="PHPHTRNFRASE"/>
</dbReference>
<evidence type="ECO:0000256" key="9">
    <source>
        <dbReference type="ARBA" id="ARBA00022679"/>
    </source>
</evidence>
<evidence type="ECO:0000256" key="1">
    <source>
        <dbReference type="ARBA" id="ARBA00000683"/>
    </source>
</evidence>
<evidence type="ECO:0000256" key="3">
    <source>
        <dbReference type="ARBA" id="ARBA00004496"/>
    </source>
</evidence>